<keyword evidence="5 7" id="KW-0472">Membrane</keyword>
<feature type="transmembrane region" description="Helical" evidence="7">
    <location>
        <begin position="561"/>
        <end position="579"/>
    </location>
</feature>
<keyword evidence="8" id="KW-0732">Signal</keyword>
<feature type="domain" description="Yip1" evidence="9">
    <location>
        <begin position="502"/>
        <end position="670"/>
    </location>
</feature>
<dbReference type="Proteomes" id="UP001596989">
    <property type="component" value="Unassembled WGS sequence"/>
</dbReference>
<evidence type="ECO:0000256" key="1">
    <source>
        <dbReference type="ARBA" id="ARBA00004141"/>
    </source>
</evidence>
<dbReference type="RefSeq" id="WP_377565105.1">
    <property type="nucleotide sequence ID" value="NZ_JBHTJZ010000022.1"/>
</dbReference>
<name>A0ABW3HSM3_9BACL</name>
<keyword evidence="11" id="KW-1185">Reference proteome</keyword>
<dbReference type="SUPFAM" id="SSF101898">
    <property type="entry name" value="NHL repeat"/>
    <property type="match status" value="1"/>
</dbReference>
<dbReference type="InterPro" id="IPR006977">
    <property type="entry name" value="Yip1_dom"/>
</dbReference>
<feature type="transmembrane region" description="Helical" evidence="7">
    <location>
        <begin position="623"/>
        <end position="646"/>
    </location>
</feature>
<feature type="transmembrane region" description="Helical" evidence="7">
    <location>
        <begin position="463"/>
        <end position="482"/>
    </location>
</feature>
<dbReference type="PANTHER" id="PTHR24104:SF25">
    <property type="entry name" value="PROTEIN LIN-41"/>
    <property type="match status" value="1"/>
</dbReference>
<dbReference type="InterPro" id="IPR011042">
    <property type="entry name" value="6-blade_b-propeller_TolB-like"/>
</dbReference>
<reference evidence="11" key="1">
    <citation type="journal article" date="2019" name="Int. J. Syst. Evol. Microbiol.">
        <title>The Global Catalogue of Microorganisms (GCM) 10K type strain sequencing project: providing services to taxonomists for standard genome sequencing and annotation.</title>
        <authorList>
            <consortium name="The Broad Institute Genomics Platform"/>
            <consortium name="The Broad Institute Genome Sequencing Center for Infectious Disease"/>
            <person name="Wu L."/>
            <person name="Ma J."/>
        </authorList>
    </citation>
    <scope>NUCLEOTIDE SEQUENCE [LARGE SCALE GENOMIC DNA]</scope>
    <source>
        <strain evidence="11">CCUG 59129</strain>
    </source>
</reference>
<protein>
    <submittedName>
        <fullName evidence="10">YIP1 family protein</fullName>
    </submittedName>
</protein>
<dbReference type="SUPFAM" id="SSF48452">
    <property type="entry name" value="TPR-like"/>
    <property type="match status" value="1"/>
</dbReference>
<comment type="subcellular location">
    <subcellularLocation>
        <location evidence="1">Membrane</location>
        <topology evidence="1">Multi-pass membrane protein</topology>
    </subcellularLocation>
</comment>
<keyword evidence="2 7" id="KW-0812">Transmembrane</keyword>
<dbReference type="EMBL" id="JBHTJZ010000022">
    <property type="protein sequence ID" value="MFD0960554.1"/>
    <property type="molecule type" value="Genomic_DNA"/>
</dbReference>
<dbReference type="PROSITE" id="PS51125">
    <property type="entry name" value="NHL"/>
    <property type="match status" value="1"/>
</dbReference>
<evidence type="ECO:0000313" key="11">
    <source>
        <dbReference type="Proteomes" id="UP001596989"/>
    </source>
</evidence>
<evidence type="ECO:0000256" key="7">
    <source>
        <dbReference type="SAM" id="Phobius"/>
    </source>
</evidence>
<dbReference type="Gene3D" id="2.120.10.30">
    <property type="entry name" value="TolB, C-terminal domain"/>
    <property type="match status" value="2"/>
</dbReference>
<comment type="caution">
    <text evidence="10">The sequence shown here is derived from an EMBL/GenBank/DDBJ whole genome shotgun (WGS) entry which is preliminary data.</text>
</comment>
<dbReference type="PANTHER" id="PTHR24104">
    <property type="entry name" value="E3 UBIQUITIN-PROTEIN LIGASE NHLRC1-RELATED"/>
    <property type="match status" value="1"/>
</dbReference>
<evidence type="ECO:0000256" key="8">
    <source>
        <dbReference type="SAM" id="SignalP"/>
    </source>
</evidence>
<gene>
    <name evidence="10" type="ORF">ACFQ2I_14275</name>
</gene>
<feature type="transmembrane region" description="Helical" evidence="7">
    <location>
        <begin position="591"/>
        <end position="611"/>
    </location>
</feature>
<evidence type="ECO:0000259" key="9">
    <source>
        <dbReference type="Pfam" id="PF04893"/>
    </source>
</evidence>
<evidence type="ECO:0000256" key="5">
    <source>
        <dbReference type="ARBA" id="ARBA00023136"/>
    </source>
</evidence>
<dbReference type="Pfam" id="PF01436">
    <property type="entry name" value="NHL"/>
    <property type="match status" value="2"/>
</dbReference>
<sequence length="697" mass="79328">MAVIKRTVGLLLTLCGIVGFAAPGHALPDYSYNYSYWGDAEPAPYPYRAEKHVYGTELGIGHFNTPQDVFVATDRRIYIADSGNNRIVCLDEYGNLIRTIDGFLHNGENDSFNKPYGVFVDDNNDIFIADTHHNRIVQLAHDGSLIGIFESPDSSILPENFQYFPLKLQVDKANRMYVVAQGAYEGIMELDSFGGFKGYVGTNKVRFSPADLLWKRLSTKEQAEQMELFLPIEFSNIDLDERGFIYAVSSEANSNAPIKRFNPSGEDILRREGYFPPIGDVDVIHVEAAAGEDVGLMNTGSSRFIDVVSDVSGMYSGLDSTRNRIFTYDRDGNLLYQLGGIGTQWNNFQKPVAIEMVGDRLAVLDNEMNRLTLFAPTRYGSYIREAVKSHDAGRADDAAKAWNEVLQMNANFDIAYIGMGKALLKQDENRLAMAYFQNGNNRQYYSEAFKRYRKEYMWNHFDTIMTLLITGAVLTVAARIYWVRRRKHAYFVETRVMRVPFYTLFRPFNGFWELKYEGKGRLTIALSIVLALVVTMVMKRQYSGFIVNYNKLSELNSVDELIYIVLPFLLFCVANWSLTTLMDGEGKFHEIVMAVGYAMLPLVALYLPQILFSNIITREEAAFYYLFETIAVIWFLWLLFVGMMTVHQYSIMKTITTLLLTVVVMLFIVFIGILCFSLLQQMIAFVISLFTEISARA</sequence>
<feature type="transmembrane region" description="Helical" evidence="7">
    <location>
        <begin position="522"/>
        <end position="541"/>
    </location>
</feature>
<feature type="signal peptide" evidence="8">
    <location>
        <begin position="1"/>
        <end position="21"/>
    </location>
</feature>
<keyword evidence="3" id="KW-0677">Repeat</keyword>
<feature type="transmembrane region" description="Helical" evidence="7">
    <location>
        <begin position="658"/>
        <end position="679"/>
    </location>
</feature>
<proteinExistence type="predicted"/>
<organism evidence="10 11">
    <name type="scientific">Paenibacillus chungangensis</name>
    <dbReference type="NCBI Taxonomy" id="696535"/>
    <lineage>
        <taxon>Bacteria</taxon>
        <taxon>Bacillati</taxon>
        <taxon>Bacillota</taxon>
        <taxon>Bacilli</taxon>
        <taxon>Bacillales</taxon>
        <taxon>Paenibacillaceae</taxon>
        <taxon>Paenibacillus</taxon>
    </lineage>
</organism>
<evidence type="ECO:0000256" key="4">
    <source>
        <dbReference type="ARBA" id="ARBA00022989"/>
    </source>
</evidence>
<accession>A0ABW3HSM3</accession>
<dbReference type="CDD" id="cd05819">
    <property type="entry name" value="NHL"/>
    <property type="match status" value="1"/>
</dbReference>
<feature type="repeat" description="NHL" evidence="6">
    <location>
        <begin position="61"/>
        <end position="93"/>
    </location>
</feature>
<dbReference type="InterPro" id="IPR011990">
    <property type="entry name" value="TPR-like_helical_dom_sf"/>
</dbReference>
<keyword evidence="4 7" id="KW-1133">Transmembrane helix</keyword>
<dbReference type="InterPro" id="IPR050952">
    <property type="entry name" value="TRIM-NHL_E3_ligases"/>
</dbReference>
<dbReference type="Pfam" id="PF04893">
    <property type="entry name" value="Yip1"/>
    <property type="match status" value="1"/>
</dbReference>
<evidence type="ECO:0000256" key="3">
    <source>
        <dbReference type="ARBA" id="ARBA00022737"/>
    </source>
</evidence>
<evidence type="ECO:0000313" key="10">
    <source>
        <dbReference type="EMBL" id="MFD0960554.1"/>
    </source>
</evidence>
<evidence type="ECO:0000256" key="6">
    <source>
        <dbReference type="PROSITE-ProRule" id="PRU00504"/>
    </source>
</evidence>
<feature type="chain" id="PRO_5047422683" evidence="8">
    <location>
        <begin position="22"/>
        <end position="697"/>
    </location>
</feature>
<dbReference type="InterPro" id="IPR001258">
    <property type="entry name" value="NHL_repeat"/>
</dbReference>
<evidence type="ECO:0000256" key="2">
    <source>
        <dbReference type="ARBA" id="ARBA00022692"/>
    </source>
</evidence>